<sequence length="55" mass="6051">MVIVIQNSFTCVLTNVGSLMLSSKFQVMMAGLLINLNRLATFSIILSIIIFFVNA</sequence>
<keyword evidence="2" id="KW-1185">Reference proteome</keyword>
<evidence type="ECO:0000313" key="1">
    <source>
        <dbReference type="EMBL" id="KAJ0095319.1"/>
    </source>
</evidence>
<evidence type="ECO:0000313" key="2">
    <source>
        <dbReference type="Proteomes" id="UP001164250"/>
    </source>
</evidence>
<organism evidence="1 2">
    <name type="scientific">Pistacia atlantica</name>
    <dbReference type="NCBI Taxonomy" id="434234"/>
    <lineage>
        <taxon>Eukaryota</taxon>
        <taxon>Viridiplantae</taxon>
        <taxon>Streptophyta</taxon>
        <taxon>Embryophyta</taxon>
        <taxon>Tracheophyta</taxon>
        <taxon>Spermatophyta</taxon>
        <taxon>Magnoliopsida</taxon>
        <taxon>eudicotyledons</taxon>
        <taxon>Gunneridae</taxon>
        <taxon>Pentapetalae</taxon>
        <taxon>rosids</taxon>
        <taxon>malvids</taxon>
        <taxon>Sapindales</taxon>
        <taxon>Anacardiaceae</taxon>
        <taxon>Pistacia</taxon>
    </lineage>
</organism>
<dbReference type="Proteomes" id="UP001164250">
    <property type="component" value="Chromosome 6"/>
</dbReference>
<name>A0ACC1B8P4_9ROSI</name>
<dbReference type="EMBL" id="CM047902">
    <property type="protein sequence ID" value="KAJ0095319.1"/>
    <property type="molecule type" value="Genomic_DNA"/>
</dbReference>
<reference evidence="2" key="1">
    <citation type="journal article" date="2023" name="G3 (Bethesda)">
        <title>Genome assembly and association tests identify interacting loci associated with vigor, precocity, and sex in interspecific pistachio rootstocks.</title>
        <authorList>
            <person name="Palmer W."/>
            <person name="Jacygrad E."/>
            <person name="Sagayaradj S."/>
            <person name="Cavanaugh K."/>
            <person name="Han R."/>
            <person name="Bertier L."/>
            <person name="Beede B."/>
            <person name="Kafkas S."/>
            <person name="Golino D."/>
            <person name="Preece J."/>
            <person name="Michelmore R."/>
        </authorList>
    </citation>
    <scope>NUCLEOTIDE SEQUENCE [LARGE SCALE GENOMIC DNA]</scope>
</reference>
<protein>
    <submittedName>
        <fullName evidence="1">Uncharacterized protein</fullName>
    </submittedName>
</protein>
<gene>
    <name evidence="1" type="ORF">Patl1_15847</name>
</gene>
<comment type="caution">
    <text evidence="1">The sequence shown here is derived from an EMBL/GenBank/DDBJ whole genome shotgun (WGS) entry which is preliminary data.</text>
</comment>
<proteinExistence type="predicted"/>
<accession>A0ACC1B8P4</accession>